<feature type="active site" evidence="5">
    <location>
        <position position="377"/>
    </location>
</feature>
<evidence type="ECO:0000259" key="6">
    <source>
        <dbReference type="PROSITE" id="PS50926"/>
    </source>
</evidence>
<comment type="similarity">
    <text evidence="4">Belongs to the class I-like SAM-binding methyltransferase superfamily. RNA M5U methyltransferase family.</text>
</comment>
<dbReference type="InterPro" id="IPR030390">
    <property type="entry name" value="MeTrfase_TrmA_AS"/>
</dbReference>
<evidence type="ECO:0000256" key="1">
    <source>
        <dbReference type="ARBA" id="ARBA00022603"/>
    </source>
</evidence>
<feature type="active site" description="Nucleophile" evidence="4">
    <location>
        <position position="377"/>
    </location>
</feature>
<proteinExistence type="inferred from homology"/>
<dbReference type="CDD" id="cd02440">
    <property type="entry name" value="AdoMet_MTases"/>
    <property type="match status" value="1"/>
</dbReference>
<dbReference type="GO" id="GO:0070475">
    <property type="term" value="P:rRNA base methylation"/>
    <property type="evidence" value="ECO:0007669"/>
    <property type="project" value="TreeGrafter"/>
</dbReference>
<organism evidence="7 8">
    <name type="scientific">Corynebacterium pilosum</name>
    <dbReference type="NCBI Taxonomy" id="35756"/>
    <lineage>
        <taxon>Bacteria</taxon>
        <taxon>Bacillati</taxon>
        <taxon>Actinomycetota</taxon>
        <taxon>Actinomycetes</taxon>
        <taxon>Mycobacteriales</taxon>
        <taxon>Corynebacteriaceae</taxon>
        <taxon>Corynebacterium</taxon>
    </lineage>
</organism>
<dbReference type="Gene3D" id="2.40.50.140">
    <property type="entry name" value="Nucleic acid-binding proteins"/>
    <property type="match status" value="1"/>
</dbReference>
<evidence type="ECO:0000313" key="8">
    <source>
        <dbReference type="Proteomes" id="UP000254467"/>
    </source>
</evidence>
<dbReference type="InterPro" id="IPR012340">
    <property type="entry name" value="NA-bd_OB-fold"/>
</dbReference>
<evidence type="ECO:0000313" key="7">
    <source>
        <dbReference type="EMBL" id="STC70596.1"/>
    </source>
</evidence>
<dbReference type="InterPro" id="IPR029063">
    <property type="entry name" value="SAM-dependent_MTases_sf"/>
</dbReference>
<name>A0A376CQ04_9CORY</name>
<evidence type="ECO:0000256" key="4">
    <source>
        <dbReference type="PROSITE-ProRule" id="PRU01024"/>
    </source>
</evidence>
<dbReference type="PROSITE" id="PS01230">
    <property type="entry name" value="TRMA_1"/>
    <property type="match status" value="1"/>
</dbReference>
<protein>
    <submittedName>
        <fullName evidence="7">SAM-dependent methyltransferase</fullName>
        <ecNumber evidence="7">2.1.1.-</ecNumber>
    </submittedName>
</protein>
<gene>
    <name evidence="7" type="ORF">NCTC11862_02422</name>
</gene>
<feature type="binding site" evidence="4">
    <location>
        <position position="309"/>
    </location>
    <ligand>
        <name>S-adenosyl-L-methionine</name>
        <dbReference type="ChEBI" id="CHEBI:59789"/>
    </ligand>
</feature>
<dbReference type="Pfam" id="PF05958">
    <property type="entry name" value="tRNA_U5-meth_tr"/>
    <property type="match status" value="1"/>
</dbReference>
<dbReference type="EMBL" id="UFXQ01000001">
    <property type="protein sequence ID" value="STC70596.1"/>
    <property type="molecule type" value="Genomic_DNA"/>
</dbReference>
<sequence length="426" mass="45760">MDNYTTGDTLTLTITGMAHGGEGIARADDGRVVFVAGALPDETVSATVVKAKKRWARATLDSVIEASSKRQEPFCEAFKAGAGCCDLSYYAWPELSVAKHQILDGQIAALAGRSHVMEEFVDKHDDKRVLSLNDEADEGRGYPLPWRTRVRFGVNDEGVAGVRKAKSTDIVTARCAQVIPAIYDELEKHRFTPGAEVVAVYDGEGNVHVVETQRGPRGKRMEAIEKVVAGSGTVTEKIGDYTFKFPATAFWQAHAQAPVLYDRVIRQWAAGDYDRQVGWDLYGGVGAFVPAVAESLSPEAPDATVYSVDYSPAANATGQDSLRGLRVESVAGKVESVVDKLPDPGLVVLDPPRTGAGEDVVAAIAAKCPERVIHIGCDPATFARDLAAWGTSGYRVKRYASADAFPGTHHFEALALLEPAQENRAG</sequence>
<keyword evidence="8" id="KW-1185">Reference proteome</keyword>
<keyword evidence="3 4" id="KW-0949">S-adenosyl-L-methionine</keyword>
<dbReference type="PANTHER" id="PTHR11061">
    <property type="entry name" value="RNA M5U METHYLTRANSFERASE"/>
    <property type="match status" value="1"/>
</dbReference>
<feature type="binding site" evidence="4">
    <location>
        <position position="350"/>
    </location>
    <ligand>
        <name>S-adenosyl-L-methionine</name>
        <dbReference type="ChEBI" id="CHEBI:59789"/>
    </ligand>
</feature>
<dbReference type="InterPro" id="IPR010280">
    <property type="entry name" value="U5_MeTrfase_fam"/>
</dbReference>
<dbReference type="Gene3D" id="3.40.50.150">
    <property type="entry name" value="Vaccinia Virus protein VP39"/>
    <property type="match status" value="1"/>
</dbReference>
<feature type="binding site" evidence="4">
    <location>
        <position position="252"/>
    </location>
    <ligand>
        <name>S-adenosyl-L-methionine</name>
        <dbReference type="ChEBI" id="CHEBI:59789"/>
    </ligand>
</feature>
<feature type="domain" description="TRAM" evidence="6">
    <location>
        <begin position="3"/>
        <end position="62"/>
    </location>
</feature>
<keyword evidence="2 4" id="KW-0808">Transferase</keyword>
<reference evidence="7 8" key="1">
    <citation type="submission" date="2018-06" db="EMBL/GenBank/DDBJ databases">
        <authorList>
            <consortium name="Pathogen Informatics"/>
            <person name="Doyle S."/>
        </authorList>
    </citation>
    <scope>NUCLEOTIDE SEQUENCE [LARGE SCALE GENOMIC DNA]</scope>
    <source>
        <strain evidence="7 8">NCTC11862</strain>
    </source>
</reference>
<dbReference type="Proteomes" id="UP000254467">
    <property type="component" value="Unassembled WGS sequence"/>
</dbReference>
<dbReference type="Pfam" id="PF01938">
    <property type="entry name" value="TRAM"/>
    <property type="match status" value="1"/>
</dbReference>
<evidence type="ECO:0000256" key="2">
    <source>
        <dbReference type="ARBA" id="ARBA00022679"/>
    </source>
</evidence>
<accession>A0A376CQ04</accession>
<evidence type="ECO:0000256" key="5">
    <source>
        <dbReference type="PROSITE-ProRule" id="PRU10015"/>
    </source>
</evidence>
<evidence type="ECO:0000256" key="3">
    <source>
        <dbReference type="ARBA" id="ARBA00022691"/>
    </source>
</evidence>
<dbReference type="STRING" id="35756.GCA_001044155_02398"/>
<dbReference type="GO" id="GO:0070041">
    <property type="term" value="F:rRNA (uridine-C5-)-methyltransferase activity"/>
    <property type="evidence" value="ECO:0007669"/>
    <property type="project" value="TreeGrafter"/>
</dbReference>
<dbReference type="RefSeq" id="WP_018581307.1">
    <property type="nucleotide sequence ID" value="NZ_LDYD01000008.1"/>
</dbReference>
<keyword evidence="1 4" id="KW-0489">Methyltransferase</keyword>
<feature type="binding site" evidence="4">
    <location>
        <position position="282"/>
    </location>
    <ligand>
        <name>S-adenosyl-L-methionine</name>
        <dbReference type="ChEBI" id="CHEBI:59789"/>
    </ligand>
</feature>
<dbReference type="SUPFAM" id="SSF50249">
    <property type="entry name" value="Nucleic acid-binding proteins"/>
    <property type="match status" value="1"/>
</dbReference>
<dbReference type="AlphaFoldDB" id="A0A376CQ04"/>
<dbReference type="SUPFAM" id="SSF53335">
    <property type="entry name" value="S-adenosyl-L-methionine-dependent methyltransferases"/>
    <property type="match status" value="1"/>
</dbReference>
<dbReference type="EC" id="2.1.1.-" evidence="7"/>
<dbReference type="PROSITE" id="PS51687">
    <property type="entry name" value="SAM_MT_RNA_M5U"/>
    <property type="match status" value="1"/>
</dbReference>
<dbReference type="PROSITE" id="PS50926">
    <property type="entry name" value="TRAM"/>
    <property type="match status" value="1"/>
</dbReference>
<dbReference type="InterPro" id="IPR002792">
    <property type="entry name" value="TRAM_dom"/>
</dbReference>
<dbReference type="PANTHER" id="PTHR11061:SF30">
    <property type="entry name" value="TRNA (URACIL(54)-C(5))-METHYLTRANSFERASE"/>
    <property type="match status" value="1"/>
</dbReference>